<dbReference type="Pfam" id="PF00005">
    <property type="entry name" value="ABC_tran"/>
    <property type="match status" value="1"/>
</dbReference>
<proteinExistence type="inferred from homology"/>
<dbReference type="SMART" id="SM00382">
    <property type="entry name" value="AAA"/>
    <property type="match status" value="1"/>
</dbReference>
<evidence type="ECO:0000313" key="6">
    <source>
        <dbReference type="EMBL" id="ACV61377.1"/>
    </source>
</evidence>
<dbReference type="CDD" id="cd03257">
    <property type="entry name" value="ABC_NikE_OppD_transporters"/>
    <property type="match status" value="1"/>
</dbReference>
<reference evidence="6 7" key="1">
    <citation type="journal article" date="2009" name="Stand. Genomic Sci.">
        <title>Complete genome sequence of Desulfotomaculum acetoxidans type strain (5575).</title>
        <authorList>
            <person name="Spring S."/>
            <person name="Lapidus A."/>
            <person name="Schroder M."/>
            <person name="Gleim D."/>
            <person name="Sims D."/>
            <person name="Meincke L."/>
            <person name="Glavina Del Rio T."/>
            <person name="Tice H."/>
            <person name="Copeland A."/>
            <person name="Cheng J.F."/>
            <person name="Lucas S."/>
            <person name="Chen F."/>
            <person name="Nolan M."/>
            <person name="Bruce D."/>
            <person name="Goodwin L."/>
            <person name="Pitluck S."/>
            <person name="Ivanova N."/>
            <person name="Mavromatis K."/>
            <person name="Mikhailova N."/>
            <person name="Pati A."/>
            <person name="Chen A."/>
            <person name="Palaniappan K."/>
            <person name="Land M."/>
            <person name="Hauser L."/>
            <person name="Chang Y.J."/>
            <person name="Jeffries C.D."/>
            <person name="Chain P."/>
            <person name="Saunders E."/>
            <person name="Brettin T."/>
            <person name="Detter J.C."/>
            <person name="Goker M."/>
            <person name="Bristow J."/>
            <person name="Eisen J.A."/>
            <person name="Markowitz V."/>
            <person name="Hugenholtz P."/>
            <person name="Kyrpides N.C."/>
            <person name="Klenk H.P."/>
            <person name="Han C."/>
        </authorList>
    </citation>
    <scope>NUCLEOTIDE SEQUENCE [LARGE SCALE GENOMIC DNA]</scope>
    <source>
        <strain evidence="7">ATCC 49208 / DSM 771 / VKM B-1644</strain>
    </source>
</reference>
<dbReference type="InterPro" id="IPR027417">
    <property type="entry name" value="P-loop_NTPase"/>
</dbReference>
<dbReference type="PANTHER" id="PTHR43776:SF7">
    <property type="entry name" value="D,D-DIPEPTIDE TRANSPORT ATP-BINDING PROTEIN DDPF-RELATED"/>
    <property type="match status" value="1"/>
</dbReference>
<dbReference type="InterPro" id="IPR013563">
    <property type="entry name" value="Oligopep_ABC_C"/>
</dbReference>
<dbReference type="GO" id="GO:0005524">
    <property type="term" value="F:ATP binding"/>
    <property type="evidence" value="ECO:0007669"/>
    <property type="project" value="UniProtKB-KW"/>
</dbReference>
<evidence type="ECO:0000259" key="5">
    <source>
        <dbReference type="PROSITE" id="PS50893"/>
    </source>
</evidence>
<dbReference type="eggNOG" id="COG4608">
    <property type="taxonomic scope" value="Bacteria"/>
</dbReference>
<dbReference type="InterPro" id="IPR003593">
    <property type="entry name" value="AAA+_ATPase"/>
</dbReference>
<dbReference type="HOGENOM" id="CLU_000604_1_23_9"/>
<dbReference type="AlphaFoldDB" id="C8W525"/>
<name>C8W525_DESAS</name>
<dbReference type="Proteomes" id="UP000002217">
    <property type="component" value="Chromosome"/>
</dbReference>
<dbReference type="STRING" id="485916.Dtox_0446"/>
<evidence type="ECO:0000313" key="7">
    <source>
        <dbReference type="Proteomes" id="UP000002217"/>
    </source>
</evidence>
<dbReference type="PROSITE" id="PS50893">
    <property type="entry name" value="ABC_TRANSPORTER_2"/>
    <property type="match status" value="1"/>
</dbReference>
<keyword evidence="2" id="KW-0813">Transport</keyword>
<protein>
    <submittedName>
        <fullName evidence="6">ABC transporter related</fullName>
    </submittedName>
</protein>
<dbReference type="GO" id="GO:0015833">
    <property type="term" value="P:peptide transport"/>
    <property type="evidence" value="ECO:0007669"/>
    <property type="project" value="InterPro"/>
</dbReference>
<evidence type="ECO:0000256" key="1">
    <source>
        <dbReference type="ARBA" id="ARBA00005417"/>
    </source>
</evidence>
<comment type="similarity">
    <text evidence="1">Belongs to the ABC transporter superfamily.</text>
</comment>
<dbReference type="KEGG" id="dae:Dtox_0446"/>
<sequence length="264" mass="30229">MLIEVKNLVKEYTGGLFYKRTVKAVNGVSFSIKQGETLGLVGESGCGKSTVARLLLMLIRPTSASIRFENTELTVKSPAELQKLRKEMQIIFQHPQQSLYPRRKIYEAMAEPLRIHKLIKRKEEEKEKILQLLNDVGLLKEHLERYPHELSGGQAQRVAIARVLALKPKFIVADEPTSMLDISVQAQILELMKKLQREHNIGMLFISHDLEVARAVSNRIAVMHQGRLVEIGDSEQVFMKPQHPYTKYLTDTTLKLEEKQRFMG</sequence>
<keyword evidence="3" id="KW-0547">Nucleotide-binding</keyword>
<dbReference type="PANTHER" id="PTHR43776">
    <property type="entry name" value="TRANSPORT ATP-BINDING PROTEIN"/>
    <property type="match status" value="1"/>
</dbReference>
<dbReference type="FunFam" id="3.40.50.300:FF:000016">
    <property type="entry name" value="Oligopeptide ABC transporter ATP-binding component"/>
    <property type="match status" value="1"/>
</dbReference>
<evidence type="ECO:0000256" key="3">
    <source>
        <dbReference type="ARBA" id="ARBA00022741"/>
    </source>
</evidence>
<dbReference type="OrthoDB" id="9779287at2"/>
<dbReference type="InterPro" id="IPR003439">
    <property type="entry name" value="ABC_transporter-like_ATP-bd"/>
</dbReference>
<feature type="domain" description="ABC transporter" evidence="5">
    <location>
        <begin position="3"/>
        <end position="250"/>
    </location>
</feature>
<keyword evidence="7" id="KW-1185">Reference proteome</keyword>
<dbReference type="SUPFAM" id="SSF52540">
    <property type="entry name" value="P-loop containing nucleoside triphosphate hydrolases"/>
    <property type="match status" value="1"/>
</dbReference>
<dbReference type="Gene3D" id="3.40.50.300">
    <property type="entry name" value="P-loop containing nucleotide triphosphate hydrolases"/>
    <property type="match status" value="1"/>
</dbReference>
<organism evidence="6 7">
    <name type="scientific">Desulfofarcimen acetoxidans (strain ATCC 49208 / DSM 771 / KCTC 5769 / VKM B-1644 / 5575)</name>
    <name type="common">Desulfotomaculum acetoxidans</name>
    <dbReference type="NCBI Taxonomy" id="485916"/>
    <lineage>
        <taxon>Bacteria</taxon>
        <taxon>Bacillati</taxon>
        <taxon>Bacillota</taxon>
        <taxon>Clostridia</taxon>
        <taxon>Eubacteriales</taxon>
        <taxon>Peptococcaceae</taxon>
        <taxon>Desulfofarcimen</taxon>
    </lineage>
</organism>
<dbReference type="GO" id="GO:0055085">
    <property type="term" value="P:transmembrane transport"/>
    <property type="evidence" value="ECO:0007669"/>
    <property type="project" value="UniProtKB-ARBA"/>
</dbReference>
<gene>
    <name evidence="6" type="ordered locus">Dtox_0446</name>
</gene>
<keyword evidence="4" id="KW-0067">ATP-binding</keyword>
<dbReference type="GO" id="GO:0016887">
    <property type="term" value="F:ATP hydrolysis activity"/>
    <property type="evidence" value="ECO:0007669"/>
    <property type="project" value="InterPro"/>
</dbReference>
<dbReference type="PROSITE" id="PS00211">
    <property type="entry name" value="ABC_TRANSPORTER_1"/>
    <property type="match status" value="1"/>
</dbReference>
<dbReference type="Pfam" id="PF08352">
    <property type="entry name" value="oligo_HPY"/>
    <property type="match status" value="1"/>
</dbReference>
<dbReference type="RefSeq" id="WP_015756098.1">
    <property type="nucleotide sequence ID" value="NC_013216.1"/>
</dbReference>
<evidence type="ECO:0000256" key="4">
    <source>
        <dbReference type="ARBA" id="ARBA00022840"/>
    </source>
</evidence>
<dbReference type="InterPro" id="IPR017871">
    <property type="entry name" value="ABC_transporter-like_CS"/>
</dbReference>
<accession>C8W525</accession>
<evidence type="ECO:0000256" key="2">
    <source>
        <dbReference type="ARBA" id="ARBA00022448"/>
    </source>
</evidence>
<dbReference type="InterPro" id="IPR050319">
    <property type="entry name" value="ABC_transp_ATP-bind"/>
</dbReference>
<dbReference type="EMBL" id="CP001720">
    <property type="protein sequence ID" value="ACV61377.1"/>
    <property type="molecule type" value="Genomic_DNA"/>
</dbReference>